<organism evidence="1 2">
    <name type="scientific">Linderina macrospora</name>
    <dbReference type="NCBI Taxonomy" id="4868"/>
    <lineage>
        <taxon>Eukaryota</taxon>
        <taxon>Fungi</taxon>
        <taxon>Fungi incertae sedis</taxon>
        <taxon>Zoopagomycota</taxon>
        <taxon>Kickxellomycotina</taxon>
        <taxon>Kickxellomycetes</taxon>
        <taxon>Kickxellales</taxon>
        <taxon>Kickxellaceae</taxon>
        <taxon>Linderina</taxon>
    </lineage>
</organism>
<reference evidence="1" key="1">
    <citation type="submission" date="2022-07" db="EMBL/GenBank/DDBJ databases">
        <title>Phylogenomic reconstructions and comparative analyses of Kickxellomycotina fungi.</title>
        <authorList>
            <person name="Reynolds N.K."/>
            <person name="Stajich J.E."/>
            <person name="Barry K."/>
            <person name="Grigoriev I.V."/>
            <person name="Crous P."/>
            <person name="Smith M.E."/>
        </authorList>
    </citation>
    <scope>NUCLEOTIDE SEQUENCE</scope>
    <source>
        <strain evidence="1">NRRL 5244</strain>
    </source>
</reference>
<dbReference type="Proteomes" id="UP001150603">
    <property type="component" value="Unassembled WGS sequence"/>
</dbReference>
<gene>
    <name evidence="1" type="ORF">FBU59_000313</name>
</gene>
<accession>A0ACC1JH14</accession>
<keyword evidence="2" id="KW-1185">Reference proteome</keyword>
<sequence>MTTTVPAKPSFSEAATLPELTPEYMRKHYPPYLELIQAQVFFRHGERSPVVTRFSNHAQWAFCERANFLYSEFMNAIGQFVPRHEAVPSPNPDIIASGHDDPRYTKHTATLKSGIEYKPAAWSLRLIQAAQKTSDGNSSGTDAVAAAENSWKPTTCDMGQLTDVGLDSLLRTGSFLRSLYIDKLNFLPPTPEGKVSDYIYVRTTDYSRVVHSTLALLVGLYPGYPQSTSADKWTIFNKEFLAMFPIFTRKSSLESMC</sequence>
<protein>
    <submittedName>
        <fullName evidence="1">Uncharacterized protein</fullName>
    </submittedName>
</protein>
<proteinExistence type="predicted"/>
<evidence type="ECO:0000313" key="1">
    <source>
        <dbReference type="EMBL" id="KAJ1951192.1"/>
    </source>
</evidence>
<comment type="caution">
    <text evidence="1">The sequence shown here is derived from an EMBL/GenBank/DDBJ whole genome shotgun (WGS) entry which is preliminary data.</text>
</comment>
<dbReference type="EMBL" id="JANBPW010000043">
    <property type="protein sequence ID" value="KAJ1951192.1"/>
    <property type="molecule type" value="Genomic_DNA"/>
</dbReference>
<name>A0ACC1JH14_9FUNG</name>
<evidence type="ECO:0000313" key="2">
    <source>
        <dbReference type="Proteomes" id="UP001150603"/>
    </source>
</evidence>